<dbReference type="SUPFAM" id="SSF48264">
    <property type="entry name" value="Cytochrome P450"/>
    <property type="match status" value="1"/>
</dbReference>
<evidence type="ECO:0000256" key="5">
    <source>
        <dbReference type="ARBA" id="ARBA00023004"/>
    </source>
</evidence>
<evidence type="ECO:0000256" key="6">
    <source>
        <dbReference type="ARBA" id="ARBA00023033"/>
    </source>
</evidence>
<dbReference type="CDD" id="cd11033">
    <property type="entry name" value="CYP142-like"/>
    <property type="match status" value="1"/>
</dbReference>
<dbReference type="PANTHER" id="PTHR46696:SF4">
    <property type="entry name" value="BIOTIN BIOSYNTHESIS CYTOCHROME P450"/>
    <property type="match status" value="1"/>
</dbReference>
<protein>
    <recommendedName>
        <fullName evidence="8">Cytochrome P450</fullName>
    </recommendedName>
</protein>
<dbReference type="Pfam" id="PF00067">
    <property type="entry name" value="p450"/>
    <property type="match status" value="1"/>
</dbReference>
<dbReference type="GO" id="GO:0008395">
    <property type="term" value="F:steroid hydroxylase activity"/>
    <property type="evidence" value="ECO:0007669"/>
    <property type="project" value="TreeGrafter"/>
</dbReference>
<keyword evidence="6" id="KW-0503">Monooxygenase</keyword>
<reference evidence="7" key="1">
    <citation type="submission" date="2018-05" db="EMBL/GenBank/DDBJ databases">
        <authorList>
            <person name="Lanie J.A."/>
            <person name="Ng W.-L."/>
            <person name="Kazmierczak K.M."/>
            <person name="Andrzejewski T.M."/>
            <person name="Davidsen T.M."/>
            <person name="Wayne K.J."/>
            <person name="Tettelin H."/>
            <person name="Glass J.I."/>
            <person name="Rusch D."/>
            <person name="Podicherti R."/>
            <person name="Tsui H.-C.T."/>
            <person name="Winkler M.E."/>
        </authorList>
    </citation>
    <scope>NUCLEOTIDE SEQUENCE</scope>
</reference>
<dbReference type="PANTHER" id="PTHR46696">
    <property type="entry name" value="P450, PUTATIVE (EUROFUNG)-RELATED"/>
    <property type="match status" value="1"/>
</dbReference>
<dbReference type="PRINTS" id="PR00359">
    <property type="entry name" value="BP450"/>
</dbReference>
<dbReference type="PRINTS" id="PR00385">
    <property type="entry name" value="P450"/>
</dbReference>
<dbReference type="InterPro" id="IPR036396">
    <property type="entry name" value="Cyt_P450_sf"/>
</dbReference>
<keyword evidence="2" id="KW-0349">Heme</keyword>
<dbReference type="InterPro" id="IPR002397">
    <property type="entry name" value="Cyt_P450_B"/>
</dbReference>
<keyword evidence="4" id="KW-0560">Oxidoreductase</keyword>
<dbReference type="GO" id="GO:0020037">
    <property type="term" value="F:heme binding"/>
    <property type="evidence" value="ECO:0007669"/>
    <property type="project" value="InterPro"/>
</dbReference>
<evidence type="ECO:0000256" key="1">
    <source>
        <dbReference type="ARBA" id="ARBA00010617"/>
    </source>
</evidence>
<proteinExistence type="inferred from homology"/>
<keyword evidence="5" id="KW-0408">Iron</keyword>
<sequence>MDLAEIDLSNVDPFWSGPMADREAGFATLRRTDPIRFFTEQETEFLPAGRGYWAITRHADVVEASRHPEWFCSGEGTNITDLPPEFREFFGSMITMDDPQHARLRKVVSAGFTPRMMRSLEEGVELTAAGIIDRVATTGSCDFVTEVAARLPLAIICDMMGIAPDRYDEVFNHSNVVLSQGDPEYIPPGADPLESLLGAGAGLAAIMRETSESRRGGDGQDLTSLLVNAEVDGERLSADELASFFVLLCVAGNETTRNAISWGLHYLTENPDQRALWQADIDGVTPTAVEEIVRISSPVIHFRRTVTTDGVRLGDHEFSAGDKVVLWYNSANRDEEVFTDPDRFDVTRDPNPHVGFGGPGPHFCLGAHLARREIGAMFRQLLTRLPDIEATDEPDRLRTNFVNGIKHLPCSYTPA</sequence>
<dbReference type="EMBL" id="UINC01001133">
    <property type="protein sequence ID" value="SUZ71797.1"/>
    <property type="molecule type" value="Genomic_DNA"/>
</dbReference>
<dbReference type="Gene3D" id="1.10.630.10">
    <property type="entry name" value="Cytochrome P450"/>
    <property type="match status" value="1"/>
</dbReference>
<dbReference type="GO" id="GO:0036199">
    <property type="term" value="F:cholest-4-en-3-one 26-monooxygenase activity"/>
    <property type="evidence" value="ECO:0007669"/>
    <property type="project" value="TreeGrafter"/>
</dbReference>
<evidence type="ECO:0000256" key="4">
    <source>
        <dbReference type="ARBA" id="ARBA00023002"/>
    </source>
</evidence>
<evidence type="ECO:0000313" key="7">
    <source>
        <dbReference type="EMBL" id="SUZ71797.1"/>
    </source>
</evidence>
<organism evidence="7">
    <name type="scientific">marine metagenome</name>
    <dbReference type="NCBI Taxonomy" id="408172"/>
    <lineage>
        <taxon>unclassified sequences</taxon>
        <taxon>metagenomes</taxon>
        <taxon>ecological metagenomes</taxon>
    </lineage>
</organism>
<dbReference type="AlphaFoldDB" id="A0A381Q0P4"/>
<gene>
    <name evidence="7" type="ORF">METZ01_LOCUS24651</name>
</gene>
<accession>A0A381Q0P4</accession>
<dbReference type="FunFam" id="1.10.630.10:FF:000018">
    <property type="entry name" value="Cytochrome P450 monooxygenase"/>
    <property type="match status" value="1"/>
</dbReference>
<dbReference type="InterPro" id="IPR001128">
    <property type="entry name" value="Cyt_P450"/>
</dbReference>
<dbReference type="GO" id="GO:0005506">
    <property type="term" value="F:iron ion binding"/>
    <property type="evidence" value="ECO:0007669"/>
    <property type="project" value="InterPro"/>
</dbReference>
<name>A0A381Q0P4_9ZZZZ</name>
<evidence type="ECO:0000256" key="2">
    <source>
        <dbReference type="ARBA" id="ARBA00022617"/>
    </source>
</evidence>
<evidence type="ECO:0000256" key="3">
    <source>
        <dbReference type="ARBA" id="ARBA00022723"/>
    </source>
</evidence>
<evidence type="ECO:0008006" key="8">
    <source>
        <dbReference type="Google" id="ProtNLM"/>
    </source>
</evidence>
<keyword evidence="3" id="KW-0479">Metal-binding</keyword>
<comment type="similarity">
    <text evidence="1">Belongs to the cytochrome P450 family.</text>
</comment>
<dbReference type="GO" id="GO:0006707">
    <property type="term" value="P:cholesterol catabolic process"/>
    <property type="evidence" value="ECO:0007669"/>
    <property type="project" value="TreeGrafter"/>
</dbReference>